<dbReference type="PANTHER" id="PTHR31672:SF13">
    <property type="entry name" value="F-BOX PROTEIN CPR30-LIKE"/>
    <property type="match status" value="1"/>
</dbReference>
<keyword evidence="3" id="KW-1185">Reference proteome</keyword>
<organism evidence="2 3">
    <name type="scientific">Prunus armeniaca</name>
    <name type="common">Apricot</name>
    <name type="synonym">Armeniaca vulgaris</name>
    <dbReference type="NCBI Taxonomy" id="36596"/>
    <lineage>
        <taxon>Eukaryota</taxon>
        <taxon>Viridiplantae</taxon>
        <taxon>Streptophyta</taxon>
        <taxon>Embryophyta</taxon>
        <taxon>Tracheophyta</taxon>
        <taxon>Spermatophyta</taxon>
        <taxon>Magnoliopsida</taxon>
        <taxon>eudicotyledons</taxon>
        <taxon>Gunneridae</taxon>
        <taxon>Pentapetalae</taxon>
        <taxon>rosids</taxon>
        <taxon>fabids</taxon>
        <taxon>Rosales</taxon>
        <taxon>Rosaceae</taxon>
        <taxon>Amygdaloideae</taxon>
        <taxon>Amygdaleae</taxon>
        <taxon>Prunus</taxon>
    </lineage>
</organism>
<dbReference type="SUPFAM" id="SSF81383">
    <property type="entry name" value="F-box domain"/>
    <property type="match status" value="1"/>
</dbReference>
<evidence type="ECO:0000313" key="3">
    <source>
        <dbReference type="Proteomes" id="UP000507245"/>
    </source>
</evidence>
<dbReference type="NCBIfam" id="TIGR01640">
    <property type="entry name" value="F_box_assoc_1"/>
    <property type="match status" value="1"/>
</dbReference>
<dbReference type="InterPro" id="IPR001810">
    <property type="entry name" value="F-box_dom"/>
</dbReference>
<reference evidence="3" key="1">
    <citation type="journal article" date="2020" name="Genome Biol.">
        <title>Gamete binning: chromosome-level and haplotype-resolved genome assembly enabled by high-throughput single-cell sequencing of gamete genomes.</title>
        <authorList>
            <person name="Campoy J.A."/>
            <person name="Sun H."/>
            <person name="Goel M."/>
            <person name="Jiao W.-B."/>
            <person name="Folz-Donahue K."/>
            <person name="Wang N."/>
            <person name="Rubio M."/>
            <person name="Liu C."/>
            <person name="Kukat C."/>
            <person name="Ruiz D."/>
            <person name="Huettel B."/>
            <person name="Schneeberger K."/>
        </authorList>
    </citation>
    <scope>NUCLEOTIDE SEQUENCE [LARGE SCALE GENOMIC DNA]</scope>
    <source>
        <strain evidence="3">cv. Rojo Pasion</strain>
    </source>
</reference>
<dbReference type="PROSITE" id="PS50181">
    <property type="entry name" value="FBOX"/>
    <property type="match status" value="1"/>
</dbReference>
<name>A0A6J5WHI7_PRUAR</name>
<evidence type="ECO:0000259" key="1">
    <source>
        <dbReference type="PROSITE" id="PS50181"/>
    </source>
</evidence>
<sequence length="363" mass="41843">MVSPKDIPHEILFDIIAKLPVKSLLKFRCVCKSWHALISSPSFIGAHLERTAMKSGCDYLLMHSGNPDCLSVFCPETYAKCLDLDLPTYRSGSSFYVYGSCNGLLCISDTTKESTYLWNPSIRKFKRLPRGLIRVKYRYSDVATIALGFGLDVGGNDYKVVRVGDFLDGVCVEVYSLRLDSWRIIHAVPPVTEIFKVFWSNKWTYLNGVVYWIVQEFFPDCRYIISFDMENEIFQRIMLPDRLLAVTDSISIRVLEKSLSLFHRRQESDRGYHYYYDIWVLVMDSWKMIRTIPVPAEGKIAWPLAFTASGGVHFTTYGNWQHRKLELYDPKSEQVTDTGIKLGNYGGTRRRIYGYSESLILLN</sequence>
<dbReference type="CDD" id="cd22157">
    <property type="entry name" value="F-box_AtFBW1-like"/>
    <property type="match status" value="1"/>
</dbReference>
<feature type="domain" description="F-box" evidence="1">
    <location>
        <begin position="1"/>
        <end position="51"/>
    </location>
</feature>
<gene>
    <name evidence="2" type="ORF">ORAREDHAP_LOCUS14476</name>
</gene>
<dbReference type="InterPro" id="IPR006527">
    <property type="entry name" value="F-box-assoc_dom_typ1"/>
</dbReference>
<dbReference type="Pfam" id="PF00646">
    <property type="entry name" value="F-box"/>
    <property type="match status" value="1"/>
</dbReference>
<dbReference type="Pfam" id="PF07734">
    <property type="entry name" value="FBA_1"/>
    <property type="match status" value="1"/>
</dbReference>
<dbReference type="PANTHER" id="PTHR31672">
    <property type="entry name" value="BNACNNG10540D PROTEIN"/>
    <property type="match status" value="1"/>
</dbReference>
<dbReference type="AlphaFoldDB" id="A0A6J5WHI7"/>
<evidence type="ECO:0000313" key="2">
    <source>
        <dbReference type="EMBL" id="CAB4299793.1"/>
    </source>
</evidence>
<dbReference type="InterPro" id="IPR050796">
    <property type="entry name" value="SCF_F-box_component"/>
</dbReference>
<dbReference type="SMART" id="SM00256">
    <property type="entry name" value="FBOX"/>
    <property type="match status" value="1"/>
</dbReference>
<dbReference type="OrthoDB" id="1166669at2759"/>
<accession>A0A6J5WHI7</accession>
<dbReference type="Gene3D" id="1.20.1280.50">
    <property type="match status" value="1"/>
</dbReference>
<dbReference type="Proteomes" id="UP000507245">
    <property type="component" value="Unassembled WGS sequence"/>
</dbReference>
<protein>
    <recommendedName>
        <fullName evidence="1">F-box domain-containing protein</fullName>
    </recommendedName>
</protein>
<proteinExistence type="predicted"/>
<dbReference type="EMBL" id="CAEKKB010000002">
    <property type="protein sequence ID" value="CAB4299793.1"/>
    <property type="molecule type" value="Genomic_DNA"/>
</dbReference>
<dbReference type="InterPro" id="IPR017451">
    <property type="entry name" value="F-box-assoc_interact_dom"/>
</dbReference>
<dbReference type="InterPro" id="IPR036047">
    <property type="entry name" value="F-box-like_dom_sf"/>
</dbReference>